<dbReference type="RefSeq" id="WP_132488232.1">
    <property type="nucleotide sequence ID" value="NZ_SMKW01000031.1"/>
</dbReference>
<keyword evidence="2" id="KW-1185">Reference proteome</keyword>
<dbReference type="OrthoDB" id="4537983at2"/>
<accession>A0A4R4YSC2</accession>
<dbReference type="PANTHER" id="PTHR40267">
    <property type="entry name" value="BLR3294 PROTEIN"/>
    <property type="match status" value="1"/>
</dbReference>
<sequence>MTTGGPRRVGLMIPSSNTMMEVDFVRGLPGGMTLHTARMFMRDTTREGEERMLDEFAIPAARELGTAYPSVIVFGCTSAGALRGNDYDAELCARISEVAGAPAISTIQSVRSAISSSGARRVGVVTPYVDELNAKVKASIEDDGVEVVRIAGLGMTENFAIAQVLREAIVEFTVTALSDVDIDLVFASCTNFGAMSAMDGIRDRLGHPVITSNQAVLAATIARIEQDLAA</sequence>
<evidence type="ECO:0000313" key="2">
    <source>
        <dbReference type="Proteomes" id="UP000294947"/>
    </source>
</evidence>
<dbReference type="PANTHER" id="PTHR40267:SF1">
    <property type="entry name" value="BLR3294 PROTEIN"/>
    <property type="match status" value="1"/>
</dbReference>
<gene>
    <name evidence="1" type="ORF">E1288_22680</name>
</gene>
<dbReference type="EMBL" id="SMKW01000031">
    <property type="protein sequence ID" value="TDD48113.1"/>
    <property type="molecule type" value="Genomic_DNA"/>
</dbReference>
<dbReference type="PIRSF" id="PIRSF015736">
    <property type="entry name" value="MI"/>
    <property type="match status" value="1"/>
</dbReference>
<reference evidence="1 2" key="1">
    <citation type="submission" date="2019-03" db="EMBL/GenBank/DDBJ databases">
        <title>Draft genome sequences of novel Actinobacteria.</title>
        <authorList>
            <person name="Sahin N."/>
            <person name="Ay H."/>
            <person name="Saygin H."/>
        </authorList>
    </citation>
    <scope>NUCLEOTIDE SEQUENCE [LARGE SCALE GENOMIC DNA]</scope>
    <source>
        <strain evidence="1 2">7K502</strain>
    </source>
</reference>
<dbReference type="InterPro" id="IPR026286">
    <property type="entry name" value="MaiA/AMDase"/>
</dbReference>
<dbReference type="Gene3D" id="3.40.50.12500">
    <property type="match status" value="1"/>
</dbReference>
<dbReference type="InterPro" id="IPR053714">
    <property type="entry name" value="Iso_Racemase_Enz_sf"/>
</dbReference>
<name>A0A4R4YSC2_9PSEU</name>
<dbReference type="Pfam" id="PF17645">
    <property type="entry name" value="Amdase"/>
    <property type="match status" value="1"/>
</dbReference>
<dbReference type="AlphaFoldDB" id="A0A4R4YSC2"/>
<protein>
    <submittedName>
        <fullName evidence="1">Asp/Glu racemase</fullName>
    </submittedName>
</protein>
<proteinExistence type="predicted"/>
<comment type="caution">
    <text evidence="1">The sequence shown here is derived from an EMBL/GenBank/DDBJ whole genome shotgun (WGS) entry which is preliminary data.</text>
</comment>
<organism evidence="1 2">
    <name type="scientific">Saccharopolyspora elongata</name>
    <dbReference type="NCBI Taxonomy" id="2530387"/>
    <lineage>
        <taxon>Bacteria</taxon>
        <taxon>Bacillati</taxon>
        <taxon>Actinomycetota</taxon>
        <taxon>Actinomycetes</taxon>
        <taxon>Pseudonocardiales</taxon>
        <taxon>Pseudonocardiaceae</taxon>
        <taxon>Saccharopolyspora</taxon>
    </lineage>
</organism>
<evidence type="ECO:0000313" key="1">
    <source>
        <dbReference type="EMBL" id="TDD48113.1"/>
    </source>
</evidence>
<dbReference type="Proteomes" id="UP000294947">
    <property type="component" value="Unassembled WGS sequence"/>
</dbReference>